<dbReference type="Proteomes" id="UP000887564">
    <property type="component" value="Unplaced"/>
</dbReference>
<dbReference type="InterPro" id="IPR002486">
    <property type="entry name" value="Col_cuticle_N"/>
</dbReference>
<dbReference type="Pfam" id="PF01484">
    <property type="entry name" value="Col_cuticle_N"/>
    <property type="match status" value="1"/>
</dbReference>
<dbReference type="SMART" id="SM01088">
    <property type="entry name" value="Col_cuticle_N"/>
    <property type="match status" value="1"/>
</dbReference>
<sequence>MGVQTCIAIAVASSAFFIGVSLFAVGVIFSDINDLYADVMGEMNGFKVSVSYRFNHFICWMEAS</sequence>
<evidence type="ECO:0000313" key="5">
    <source>
        <dbReference type="WBParaSite" id="PEQ_0001414601-mRNA-1"/>
    </source>
</evidence>
<accession>A0A914S5P6</accession>
<evidence type="ECO:0000256" key="1">
    <source>
        <dbReference type="ARBA" id="ARBA00022737"/>
    </source>
</evidence>
<keyword evidence="2" id="KW-0472">Membrane</keyword>
<name>A0A914S5P6_PAREQ</name>
<dbReference type="WBParaSite" id="PEQ_0001414601-mRNA-1">
    <property type="protein sequence ID" value="PEQ_0001414601-mRNA-1"/>
    <property type="gene ID" value="PEQ_0001414601"/>
</dbReference>
<organism evidence="4 5">
    <name type="scientific">Parascaris equorum</name>
    <name type="common">Equine roundworm</name>
    <dbReference type="NCBI Taxonomy" id="6256"/>
    <lineage>
        <taxon>Eukaryota</taxon>
        <taxon>Metazoa</taxon>
        <taxon>Ecdysozoa</taxon>
        <taxon>Nematoda</taxon>
        <taxon>Chromadorea</taxon>
        <taxon>Rhabditida</taxon>
        <taxon>Spirurina</taxon>
        <taxon>Ascaridomorpha</taxon>
        <taxon>Ascaridoidea</taxon>
        <taxon>Ascarididae</taxon>
        <taxon>Parascaris</taxon>
    </lineage>
</organism>
<feature type="domain" description="Nematode cuticle collagen N-terminal" evidence="3">
    <location>
        <begin position="5"/>
        <end position="57"/>
    </location>
</feature>
<keyword evidence="2" id="KW-0812">Transmembrane</keyword>
<keyword evidence="4" id="KW-1185">Reference proteome</keyword>
<reference evidence="5" key="1">
    <citation type="submission" date="2022-11" db="UniProtKB">
        <authorList>
            <consortium name="WormBaseParasite"/>
        </authorList>
    </citation>
    <scope>IDENTIFICATION</scope>
</reference>
<keyword evidence="2" id="KW-1133">Transmembrane helix</keyword>
<proteinExistence type="predicted"/>
<evidence type="ECO:0000313" key="4">
    <source>
        <dbReference type="Proteomes" id="UP000887564"/>
    </source>
</evidence>
<protein>
    <submittedName>
        <fullName evidence="5">Nematode cuticle collagen N-terminal domain-containing protein</fullName>
    </submittedName>
</protein>
<keyword evidence="1" id="KW-0677">Repeat</keyword>
<evidence type="ECO:0000256" key="2">
    <source>
        <dbReference type="SAM" id="Phobius"/>
    </source>
</evidence>
<dbReference type="AlphaFoldDB" id="A0A914S5P6"/>
<evidence type="ECO:0000259" key="3">
    <source>
        <dbReference type="SMART" id="SM01088"/>
    </source>
</evidence>
<feature type="transmembrane region" description="Helical" evidence="2">
    <location>
        <begin position="7"/>
        <end position="29"/>
    </location>
</feature>
<dbReference type="GO" id="GO:0042302">
    <property type="term" value="F:structural constituent of cuticle"/>
    <property type="evidence" value="ECO:0007669"/>
    <property type="project" value="InterPro"/>
</dbReference>